<keyword evidence="3 7" id="KW-0489">Methyltransferase</keyword>
<evidence type="ECO:0000256" key="4">
    <source>
        <dbReference type="ARBA" id="ARBA00022679"/>
    </source>
</evidence>
<evidence type="ECO:0000259" key="6">
    <source>
        <dbReference type="Pfam" id="PF00590"/>
    </source>
</evidence>
<reference evidence="7" key="1">
    <citation type="submission" date="2020-08" db="EMBL/GenBank/DDBJ databases">
        <title>Genome public.</title>
        <authorList>
            <person name="Liu C."/>
            <person name="Sun Q."/>
        </authorList>
    </citation>
    <scope>NUCLEOTIDE SEQUENCE</scope>
    <source>
        <strain evidence="7">NSJ-31</strain>
    </source>
</reference>
<dbReference type="InterPro" id="IPR006362">
    <property type="entry name" value="Cbl_synth_CobM/CibF"/>
</dbReference>
<dbReference type="Proteomes" id="UP000653127">
    <property type="component" value="Unassembled WGS sequence"/>
</dbReference>
<sequence>MIHFVGAGSGAPDLITVRGQRLLREADVVIYAGSLVNPELLREAKPSCTIYDSARMTLEQVIAAMQEAEACGKTTVRLHTGDPSIYGAIREQMDELERLGVDFDVTPGVSSFCGAAASLKAEYTLPDVTQTVIITRMAGRTPVPEREELSRLAAHGATMALFLSAGMLPQLRERLLAGGAYTESTPAAIVYKATWPEERQVVGTVGELPEMARRNGIDKTALILVGDFLGNSYERSKLYDPAFTTGYRRAEQQPTPQGGTDHV</sequence>
<organism evidence="7 8">
    <name type="scientific">Ligaoa zhengdingensis</name>
    <dbReference type="NCBI Taxonomy" id="2763658"/>
    <lineage>
        <taxon>Bacteria</taxon>
        <taxon>Bacillati</taxon>
        <taxon>Bacillota</taxon>
        <taxon>Clostridia</taxon>
        <taxon>Eubacteriales</taxon>
        <taxon>Oscillospiraceae</taxon>
        <taxon>Ligaoa</taxon>
    </lineage>
</organism>
<name>A0A926DVH3_9FIRM</name>
<accession>A0A926DVH3</accession>
<protein>
    <submittedName>
        <fullName evidence="7">Precorrin-4 C(11)-methyltransferase</fullName>
        <ecNumber evidence="7">2.1.1.133</ecNumber>
    </submittedName>
</protein>
<dbReference type="GO" id="GO:0046026">
    <property type="term" value="F:precorrin-4 C11-methyltransferase activity"/>
    <property type="evidence" value="ECO:0007669"/>
    <property type="project" value="UniProtKB-EC"/>
</dbReference>
<dbReference type="SUPFAM" id="SSF53790">
    <property type="entry name" value="Tetrapyrrole methylase"/>
    <property type="match status" value="1"/>
</dbReference>
<dbReference type="PANTHER" id="PTHR45790">
    <property type="entry name" value="SIROHEME SYNTHASE-RELATED"/>
    <property type="match status" value="1"/>
</dbReference>
<keyword evidence="2" id="KW-0169">Cobalamin biosynthesis</keyword>
<evidence type="ECO:0000256" key="5">
    <source>
        <dbReference type="ARBA" id="ARBA00022691"/>
    </source>
</evidence>
<evidence type="ECO:0000313" key="8">
    <source>
        <dbReference type="Proteomes" id="UP000653127"/>
    </source>
</evidence>
<evidence type="ECO:0000256" key="1">
    <source>
        <dbReference type="ARBA" id="ARBA00005879"/>
    </source>
</evidence>
<comment type="similarity">
    <text evidence="1">Belongs to the precorrin methyltransferase family.</text>
</comment>
<dbReference type="CDD" id="cd11641">
    <property type="entry name" value="Precorrin-4_C11-MT"/>
    <property type="match status" value="1"/>
</dbReference>
<keyword evidence="5" id="KW-0949">S-adenosyl-L-methionine</keyword>
<proteinExistence type="inferred from homology"/>
<evidence type="ECO:0000313" key="7">
    <source>
        <dbReference type="EMBL" id="MBC8546040.1"/>
    </source>
</evidence>
<dbReference type="Gene3D" id="3.30.950.10">
    <property type="entry name" value="Methyltransferase, Cobalt-precorrin-4 Transmethylase, Domain 2"/>
    <property type="match status" value="1"/>
</dbReference>
<dbReference type="EC" id="2.1.1.133" evidence="7"/>
<dbReference type="GO" id="GO:0032259">
    <property type="term" value="P:methylation"/>
    <property type="evidence" value="ECO:0007669"/>
    <property type="project" value="UniProtKB-KW"/>
</dbReference>
<dbReference type="InterPro" id="IPR000878">
    <property type="entry name" value="4pyrrol_Mease"/>
</dbReference>
<dbReference type="InterPro" id="IPR014777">
    <property type="entry name" value="4pyrrole_Mease_sub1"/>
</dbReference>
<dbReference type="PANTHER" id="PTHR45790:SF4">
    <property type="entry name" value="COBALT-PRECORRIN-4 C(11)-METHYLTRANSFERASE"/>
    <property type="match status" value="1"/>
</dbReference>
<dbReference type="Pfam" id="PF00590">
    <property type="entry name" value="TP_methylase"/>
    <property type="match status" value="1"/>
</dbReference>
<dbReference type="InterPro" id="IPR014776">
    <property type="entry name" value="4pyrrole_Mease_sub2"/>
</dbReference>
<comment type="caution">
    <text evidence="7">The sequence shown here is derived from an EMBL/GenBank/DDBJ whole genome shotgun (WGS) entry which is preliminary data.</text>
</comment>
<evidence type="ECO:0000256" key="2">
    <source>
        <dbReference type="ARBA" id="ARBA00022573"/>
    </source>
</evidence>
<dbReference type="InterPro" id="IPR050161">
    <property type="entry name" value="Siro_Cobalamin_biosynth"/>
</dbReference>
<dbReference type="Gene3D" id="3.40.1010.10">
    <property type="entry name" value="Cobalt-precorrin-4 Transmethylase, Domain 1"/>
    <property type="match status" value="1"/>
</dbReference>
<dbReference type="EMBL" id="JACRST010000003">
    <property type="protein sequence ID" value="MBC8546040.1"/>
    <property type="molecule type" value="Genomic_DNA"/>
</dbReference>
<gene>
    <name evidence="7" type="primary">cobM</name>
    <name evidence="7" type="ORF">H8711_03705</name>
</gene>
<dbReference type="RefSeq" id="WP_249282192.1">
    <property type="nucleotide sequence ID" value="NZ_JACRST010000003.1"/>
</dbReference>
<keyword evidence="4 7" id="KW-0808">Transferase</keyword>
<feature type="domain" description="Tetrapyrrole methylase" evidence="6">
    <location>
        <begin position="1"/>
        <end position="208"/>
    </location>
</feature>
<dbReference type="NCBIfam" id="TIGR01465">
    <property type="entry name" value="cobM_cbiF"/>
    <property type="match status" value="1"/>
</dbReference>
<dbReference type="AlphaFoldDB" id="A0A926DVH3"/>
<dbReference type="InterPro" id="IPR035996">
    <property type="entry name" value="4pyrrol_Methylase_sf"/>
</dbReference>
<evidence type="ECO:0000256" key="3">
    <source>
        <dbReference type="ARBA" id="ARBA00022603"/>
    </source>
</evidence>
<dbReference type="GO" id="GO:0009236">
    <property type="term" value="P:cobalamin biosynthetic process"/>
    <property type="evidence" value="ECO:0007669"/>
    <property type="project" value="UniProtKB-KW"/>
</dbReference>
<keyword evidence="8" id="KW-1185">Reference proteome</keyword>